<protein>
    <recommendedName>
        <fullName evidence="6">O-GlcNAc transferase C-terminal domain-containing protein</fullName>
    </recommendedName>
</protein>
<dbReference type="GO" id="GO:0016757">
    <property type="term" value="F:glycosyltransferase activity"/>
    <property type="evidence" value="ECO:0007669"/>
    <property type="project" value="UniProtKB-KW"/>
</dbReference>
<keyword evidence="2" id="KW-0328">Glycosyltransferase</keyword>
<dbReference type="Gene3D" id="3.40.50.11380">
    <property type="match status" value="2"/>
</dbReference>
<evidence type="ECO:0000313" key="7">
    <source>
        <dbReference type="EMBL" id="EFW29255.1"/>
    </source>
</evidence>
<keyword evidence="3" id="KW-0808">Transferase</keyword>
<keyword evidence="4" id="KW-0677">Repeat</keyword>
<feature type="domain" description="O-GlcNAc transferase C-terminal" evidence="6">
    <location>
        <begin position="723"/>
        <end position="898"/>
    </location>
</feature>
<dbReference type="RefSeq" id="WP_009350307.1">
    <property type="nucleotide sequence ID" value="NZ_GL638147.1"/>
</dbReference>
<dbReference type="STRING" id="749551.HMPREF9555_01660"/>
<name>E7N3S0_9FIRM</name>
<evidence type="ECO:0000256" key="3">
    <source>
        <dbReference type="ARBA" id="ARBA00022679"/>
    </source>
</evidence>
<evidence type="ECO:0000256" key="4">
    <source>
        <dbReference type="ARBA" id="ARBA00022737"/>
    </source>
</evidence>
<proteinExistence type="predicted"/>
<dbReference type="HOGENOM" id="CLU_320224_0_0_9"/>
<evidence type="ECO:0000313" key="8">
    <source>
        <dbReference type="Proteomes" id="UP000004633"/>
    </source>
</evidence>
<dbReference type="InterPro" id="IPR029489">
    <property type="entry name" value="OGT/SEC/SPY_C"/>
</dbReference>
<keyword evidence="5" id="KW-0802">TPR repeat</keyword>
<dbReference type="PANTHER" id="PTHR44835">
    <property type="entry name" value="UDP-N-ACETYLGLUCOSAMINE--PEPTIDE N-ACETYLGLUCOSAMINYLTRANSFERASE SPINDLY-RELATED"/>
    <property type="match status" value="1"/>
</dbReference>
<dbReference type="AlphaFoldDB" id="E7N3S0"/>
<dbReference type="PANTHER" id="PTHR44835:SF1">
    <property type="entry name" value="PROTEIN O-GLCNAC TRANSFERASE"/>
    <property type="match status" value="1"/>
</dbReference>
<organism evidence="7 8">
    <name type="scientific">Selenomonas artemidis F0399</name>
    <dbReference type="NCBI Taxonomy" id="749551"/>
    <lineage>
        <taxon>Bacteria</taxon>
        <taxon>Bacillati</taxon>
        <taxon>Bacillota</taxon>
        <taxon>Negativicutes</taxon>
        <taxon>Selenomonadales</taxon>
        <taxon>Selenomonadaceae</taxon>
        <taxon>Selenomonas</taxon>
    </lineage>
</organism>
<evidence type="ECO:0000256" key="1">
    <source>
        <dbReference type="ARBA" id="ARBA00004922"/>
    </source>
</evidence>
<dbReference type="Pfam" id="PF13844">
    <property type="entry name" value="Glyco_transf_41"/>
    <property type="match status" value="2"/>
</dbReference>
<feature type="domain" description="O-GlcNAc transferase C-terminal" evidence="6">
    <location>
        <begin position="541"/>
        <end position="701"/>
    </location>
</feature>
<dbReference type="Proteomes" id="UP000004633">
    <property type="component" value="Unassembled WGS sequence"/>
</dbReference>
<gene>
    <name evidence="7" type="ORF">HMPREF9555_01660</name>
</gene>
<comment type="pathway">
    <text evidence="1">Protein modification; protein glycosylation.</text>
</comment>
<comment type="caution">
    <text evidence="7">The sequence shown here is derived from an EMBL/GenBank/DDBJ whole genome shotgun (WGS) entry which is preliminary data.</text>
</comment>
<evidence type="ECO:0000256" key="5">
    <source>
        <dbReference type="ARBA" id="ARBA00022803"/>
    </source>
</evidence>
<accession>E7N3S0</accession>
<evidence type="ECO:0000259" key="6">
    <source>
        <dbReference type="Pfam" id="PF13844"/>
    </source>
</evidence>
<dbReference type="Gene3D" id="3.40.50.2000">
    <property type="entry name" value="Glycogen Phosphorylase B"/>
    <property type="match status" value="2"/>
</dbReference>
<sequence>MMKKRAKKHRGASVGHRRDTEKKIRVGYLSDSFGGGAERDFLPAFFAAANPLRFEVYAYHTGTGGDTALFAESAAAFRTLGACTAQEAAEVIRRDEIDLLVDLSFDASSAFIRDVFVRYPARRLLSLAEQCPAEGAETLPPVDGETDFVPLCYTPIERRDSYAYRTPLLDGTAPSIGLIGRADEGRREEIVTLLCALLARIPRVRLILPVSIGSVLTDADVARISEIGTDTAELILVDEVADEELDIAIGVNADPMKICRTVEYSVPILTADAFVGRYAADILRAAGLGLEIAPDSAELAACAASLLHDVERLSYLHETLRWNLLDSPVSEASAYMFTMERAYDRVLFGVEESMRAEEHTAALARAEAAKDWTRVLREGHILDGCGALLPAQRMSIAWAYYFLNQRERAGRWALSAEGIEREREGARLYLSVSGVSAEGSAADTVRRAREGIAAIEEGRLPATPEVYETLIKVCAAHAQTVLGAAVAMQYAMKYASCVSDPLMRRSYHSGALLMANAVDVSPAEVYRRSLAYERLFADVRPYTHEGRRKKDKIRIGYISGDFREHVMQYFIWPFLAGFDRDDFEVYCYSLGRTDQYTEFFKTLVTAWRDVSKQANAPEKIAARIYADEVDILFDLAGHTARSGLPALAWKPAPVQLSGLGYMATTGLSAVDYFVTDRYCDPPGSVGDAYFVEKLLRLTSQFCYNGYTQLPVSEGAPARRRGYVQFASFNQYLKMTDEMLRVWAEILRRLPTARLLLKNSAYEKKGVVRAAHERMKRVGLDMSRVQFERATRDYMLRYLDVDIALDTFPWPGGGTTCDALYMGVPVVSYYTERHSTRFTYSILANIGLSDLASETLSDYVETAVMLAENVDLLDALHRELRDRMKNSPVMDQVGYIREMEGCYRDIWARYRAAHGEV</sequence>
<reference evidence="7 8" key="1">
    <citation type="submission" date="2010-08" db="EMBL/GenBank/DDBJ databases">
        <authorList>
            <person name="Weinstock G."/>
            <person name="Sodergren E."/>
            <person name="Clifton S."/>
            <person name="Fulton L."/>
            <person name="Fulton B."/>
            <person name="Courtney L."/>
            <person name="Fronick C."/>
            <person name="Harrison M."/>
            <person name="Strong C."/>
            <person name="Farmer C."/>
            <person name="Delahaunty K."/>
            <person name="Markovic C."/>
            <person name="Hall O."/>
            <person name="Minx P."/>
            <person name="Tomlinson C."/>
            <person name="Mitreva M."/>
            <person name="Hou S."/>
            <person name="Chen J."/>
            <person name="Wollam A."/>
            <person name="Pepin K.H."/>
            <person name="Johnson M."/>
            <person name="Bhonagiri V."/>
            <person name="Zhang X."/>
            <person name="Suruliraj S."/>
            <person name="Warren W."/>
            <person name="Chinwalla A."/>
            <person name="Mardis E.R."/>
            <person name="Wilson R.K."/>
        </authorList>
    </citation>
    <scope>NUCLEOTIDE SEQUENCE [LARGE SCALE GENOMIC DNA]</scope>
    <source>
        <strain evidence="7 8">F0399</strain>
    </source>
</reference>
<keyword evidence="8" id="KW-1185">Reference proteome</keyword>
<dbReference type="InterPro" id="IPR051939">
    <property type="entry name" value="Glycosyltr_41/O-GlcNAc_trsf"/>
</dbReference>
<dbReference type="EMBL" id="AECV01000035">
    <property type="protein sequence ID" value="EFW29255.1"/>
    <property type="molecule type" value="Genomic_DNA"/>
</dbReference>
<evidence type="ECO:0000256" key="2">
    <source>
        <dbReference type="ARBA" id="ARBA00022676"/>
    </source>
</evidence>